<sequence length="321" mass="36234">MMTFSTLLSLLVALSAVSAIRLAFASTQEEDIAKLLKKVNELEKLVLNQNEELKHMEALHERLSNAERRLVVIEDLNLQTGKAREECTRELNELEKRLVSIEGKWHYFADAGRQPNDDKETDTKKYKYGFLELMVKNGVPETHQQNDDVNKTHKLLVRAHGITSWLQNDTFEWILQPMNGNRTIQGIVAGHVAFSAYLSQNLSGLGPNQTIRFDRLDYNEGGVFDTTTGMFSCPASGTYFFTASILSYQGNYVETAIVLNGEEQAIIYAGNPPTSTKYDQGSNSAIVHCDVGQKVWVKLRENYGNAIYGSHYSKFSGYMLW</sequence>
<evidence type="ECO:0000259" key="6">
    <source>
        <dbReference type="PROSITE" id="PS50871"/>
    </source>
</evidence>
<feature type="coiled-coil region" evidence="4">
    <location>
        <begin position="25"/>
        <end position="104"/>
    </location>
</feature>
<gene>
    <name evidence="7" type="ORF">ACJMK2_009212</name>
</gene>
<dbReference type="PANTHER" id="PTHR22923:SF116">
    <property type="entry name" value="C1Q DOMAIN-CONTAINING PROTEIN"/>
    <property type="match status" value="1"/>
</dbReference>
<evidence type="ECO:0000256" key="5">
    <source>
        <dbReference type="SAM" id="SignalP"/>
    </source>
</evidence>
<comment type="caution">
    <text evidence="7">The sequence shown here is derived from an EMBL/GenBank/DDBJ whole genome shotgun (WGS) entry which is preliminary data.</text>
</comment>
<dbReference type="Gene3D" id="2.60.120.40">
    <property type="match status" value="1"/>
</dbReference>
<proteinExistence type="predicted"/>
<comment type="subcellular location">
    <subcellularLocation>
        <location evidence="1">Secreted</location>
    </subcellularLocation>
</comment>
<feature type="domain" description="C1q" evidence="6">
    <location>
        <begin position="187"/>
        <end position="321"/>
    </location>
</feature>
<dbReference type="SMART" id="SM00110">
    <property type="entry name" value="C1Q"/>
    <property type="match status" value="1"/>
</dbReference>
<evidence type="ECO:0000313" key="8">
    <source>
        <dbReference type="Proteomes" id="UP001634394"/>
    </source>
</evidence>
<dbReference type="PROSITE" id="PS50871">
    <property type="entry name" value="C1Q"/>
    <property type="match status" value="1"/>
</dbReference>
<evidence type="ECO:0000256" key="3">
    <source>
        <dbReference type="ARBA" id="ARBA00022729"/>
    </source>
</evidence>
<dbReference type="AlphaFoldDB" id="A0ABD3VEJ6"/>
<name>A0ABD3VEJ6_SINWO</name>
<accession>A0ABD3VEJ6</accession>
<dbReference type="InterPro" id="IPR001073">
    <property type="entry name" value="C1q_dom"/>
</dbReference>
<dbReference type="InterPro" id="IPR050822">
    <property type="entry name" value="Cerebellin_Synaptic_Org"/>
</dbReference>
<feature type="chain" id="PRO_5044888983" description="C1q domain-containing protein" evidence="5">
    <location>
        <begin position="20"/>
        <end position="321"/>
    </location>
</feature>
<evidence type="ECO:0000256" key="2">
    <source>
        <dbReference type="ARBA" id="ARBA00022525"/>
    </source>
</evidence>
<dbReference type="PRINTS" id="PR00007">
    <property type="entry name" value="COMPLEMNTC1Q"/>
</dbReference>
<dbReference type="InterPro" id="IPR008983">
    <property type="entry name" value="Tumour_necrosis_fac-like_dom"/>
</dbReference>
<keyword evidence="3 5" id="KW-0732">Signal</keyword>
<dbReference type="SUPFAM" id="SSF49842">
    <property type="entry name" value="TNF-like"/>
    <property type="match status" value="1"/>
</dbReference>
<evidence type="ECO:0000256" key="1">
    <source>
        <dbReference type="ARBA" id="ARBA00004613"/>
    </source>
</evidence>
<reference evidence="7 8" key="1">
    <citation type="submission" date="2024-11" db="EMBL/GenBank/DDBJ databases">
        <title>Chromosome-level genome assembly of the freshwater bivalve Anodonta woodiana.</title>
        <authorList>
            <person name="Chen X."/>
        </authorList>
    </citation>
    <scope>NUCLEOTIDE SEQUENCE [LARGE SCALE GENOMIC DNA]</scope>
    <source>
        <strain evidence="7">MN2024</strain>
        <tissue evidence="7">Gills</tissue>
    </source>
</reference>
<keyword evidence="8" id="KW-1185">Reference proteome</keyword>
<dbReference type="GO" id="GO:0005576">
    <property type="term" value="C:extracellular region"/>
    <property type="evidence" value="ECO:0007669"/>
    <property type="project" value="UniProtKB-SubCell"/>
</dbReference>
<evidence type="ECO:0000313" key="7">
    <source>
        <dbReference type="EMBL" id="KAL3858967.1"/>
    </source>
</evidence>
<dbReference type="Pfam" id="PF00386">
    <property type="entry name" value="C1q"/>
    <property type="match status" value="1"/>
</dbReference>
<dbReference type="EMBL" id="JBJQND010000012">
    <property type="protein sequence ID" value="KAL3858967.1"/>
    <property type="molecule type" value="Genomic_DNA"/>
</dbReference>
<keyword evidence="4" id="KW-0175">Coiled coil</keyword>
<feature type="signal peptide" evidence="5">
    <location>
        <begin position="1"/>
        <end position="19"/>
    </location>
</feature>
<dbReference type="PANTHER" id="PTHR22923">
    <property type="entry name" value="CEREBELLIN-RELATED"/>
    <property type="match status" value="1"/>
</dbReference>
<keyword evidence="2" id="KW-0964">Secreted</keyword>
<organism evidence="7 8">
    <name type="scientific">Sinanodonta woodiana</name>
    <name type="common">Chinese pond mussel</name>
    <name type="synonym">Anodonta woodiana</name>
    <dbReference type="NCBI Taxonomy" id="1069815"/>
    <lineage>
        <taxon>Eukaryota</taxon>
        <taxon>Metazoa</taxon>
        <taxon>Spiralia</taxon>
        <taxon>Lophotrochozoa</taxon>
        <taxon>Mollusca</taxon>
        <taxon>Bivalvia</taxon>
        <taxon>Autobranchia</taxon>
        <taxon>Heteroconchia</taxon>
        <taxon>Palaeoheterodonta</taxon>
        <taxon>Unionida</taxon>
        <taxon>Unionoidea</taxon>
        <taxon>Unionidae</taxon>
        <taxon>Unioninae</taxon>
        <taxon>Sinanodonta</taxon>
    </lineage>
</organism>
<protein>
    <recommendedName>
        <fullName evidence="6">C1q domain-containing protein</fullName>
    </recommendedName>
</protein>
<dbReference type="Proteomes" id="UP001634394">
    <property type="component" value="Unassembled WGS sequence"/>
</dbReference>
<evidence type="ECO:0000256" key="4">
    <source>
        <dbReference type="SAM" id="Coils"/>
    </source>
</evidence>